<gene>
    <name evidence="1" type="ORF">POSPLADRAFT_1160581</name>
</gene>
<reference evidence="1 2" key="1">
    <citation type="submission" date="2017-04" db="EMBL/GenBank/DDBJ databases">
        <title>Genome Sequence of the Model Brown-Rot Fungus Postia placenta SB12.</title>
        <authorList>
            <consortium name="DOE Joint Genome Institute"/>
            <person name="Gaskell J."/>
            <person name="Kersten P."/>
            <person name="Larrondo L.F."/>
            <person name="Canessa P."/>
            <person name="Martinez D."/>
            <person name="Hibbett D."/>
            <person name="Schmoll M."/>
            <person name="Kubicek C.P."/>
            <person name="Martinez A.T."/>
            <person name="Yadav J."/>
            <person name="Master E."/>
            <person name="Magnuson J.K."/>
            <person name="James T."/>
            <person name="Yaver D."/>
            <person name="Berka R."/>
            <person name="Labutti K."/>
            <person name="Lipzen A."/>
            <person name="Aerts A."/>
            <person name="Barry K."/>
            <person name="Henrissat B."/>
            <person name="Blanchette R."/>
            <person name="Grigoriev I."/>
            <person name="Cullen D."/>
        </authorList>
    </citation>
    <scope>NUCLEOTIDE SEQUENCE [LARGE SCALE GENOMIC DNA]</scope>
    <source>
        <strain evidence="1 2">MAD-698-R-SB12</strain>
    </source>
</reference>
<dbReference type="OrthoDB" id="2800072at2759"/>
<dbReference type="RefSeq" id="XP_024333147.1">
    <property type="nucleotide sequence ID" value="XM_024487568.1"/>
</dbReference>
<dbReference type="AlphaFoldDB" id="A0A1X6MJY6"/>
<evidence type="ECO:0000313" key="2">
    <source>
        <dbReference type="Proteomes" id="UP000194127"/>
    </source>
</evidence>
<keyword evidence="2" id="KW-1185">Reference proteome</keyword>
<dbReference type="GeneID" id="36332517"/>
<accession>A0A1X6MJY6</accession>
<sequence>MPKASSAYGYPSTRPAKQSAAWLPIYQTTHNYLVPYYLSRPVVSSRGDTLLTLGDREGSPRLAETSARNFQERSDYTSNGVLPSQPRCSTHTQEVADHPKAQYCHERDYVSAQLARVPQRTFDPCYVVRKKKLQMHIEPRGITKADIGRVTFDLLGRKPGTGIMMSLLERSDIDTWIVDGLRPLDWRDIQTRSRKLPNSISLSINFATQEKQRFEIWGAEIGLEDMWLVSLYQMSGRVWFAEICVPAYIH</sequence>
<organism evidence="1 2">
    <name type="scientific">Postia placenta MAD-698-R-SB12</name>
    <dbReference type="NCBI Taxonomy" id="670580"/>
    <lineage>
        <taxon>Eukaryota</taxon>
        <taxon>Fungi</taxon>
        <taxon>Dikarya</taxon>
        <taxon>Basidiomycota</taxon>
        <taxon>Agaricomycotina</taxon>
        <taxon>Agaricomycetes</taxon>
        <taxon>Polyporales</taxon>
        <taxon>Adustoporiaceae</taxon>
        <taxon>Rhodonia</taxon>
    </lineage>
</organism>
<protein>
    <submittedName>
        <fullName evidence="1">Uncharacterized protein</fullName>
    </submittedName>
</protein>
<proteinExistence type="predicted"/>
<dbReference type="Proteomes" id="UP000194127">
    <property type="component" value="Unassembled WGS sequence"/>
</dbReference>
<dbReference type="EMBL" id="KZ110614">
    <property type="protein sequence ID" value="OSX56353.1"/>
    <property type="molecule type" value="Genomic_DNA"/>
</dbReference>
<name>A0A1X6MJY6_9APHY</name>
<evidence type="ECO:0000313" key="1">
    <source>
        <dbReference type="EMBL" id="OSX56353.1"/>
    </source>
</evidence>